<name>A0A177MZ00_9GAMM</name>
<proteinExistence type="predicted"/>
<evidence type="ECO:0000313" key="1">
    <source>
        <dbReference type="EMBL" id="OAI10841.1"/>
    </source>
</evidence>
<comment type="caution">
    <text evidence="1">The sequence shown here is derived from an EMBL/GenBank/DDBJ whole genome shotgun (WGS) entry which is preliminary data.</text>
</comment>
<dbReference type="Proteomes" id="UP000077857">
    <property type="component" value="Unassembled WGS sequence"/>
</dbReference>
<dbReference type="AlphaFoldDB" id="A0A177MZ00"/>
<organism evidence="1 2">
    <name type="scientific">Methylomonas koyamae</name>
    <dbReference type="NCBI Taxonomy" id="702114"/>
    <lineage>
        <taxon>Bacteria</taxon>
        <taxon>Pseudomonadati</taxon>
        <taxon>Pseudomonadota</taxon>
        <taxon>Gammaproteobacteria</taxon>
        <taxon>Methylococcales</taxon>
        <taxon>Methylococcaceae</taxon>
        <taxon>Methylomonas</taxon>
    </lineage>
</organism>
<evidence type="ECO:0000313" key="2">
    <source>
        <dbReference type="Proteomes" id="UP000077857"/>
    </source>
</evidence>
<dbReference type="EMBL" id="LUUJ01000129">
    <property type="protein sequence ID" value="OAI10841.1"/>
    <property type="molecule type" value="Genomic_DNA"/>
</dbReference>
<accession>A0A177MZ00</accession>
<protein>
    <submittedName>
        <fullName evidence="1">Uncharacterized protein</fullName>
    </submittedName>
</protein>
<sequence length="249" mass="27551">MVGLLNIAHADDQLTDQERSAIALLNSISDIVVAKIDAGSCYEMKGQYQIKLFATGMIRQRRQNNMATVRLSDRAVSVVAYPKVKIPEVGSQIVTIYTRTSDYDVFDPVKNYDAVYSFNSDGSLLSMVGNLELFTNHSYLTSQAYGTEAKTGFSAEPSSDDLNSTNIGRGSSQLSALDYPKAKYQQRVQLSRDAATNSHTLFLRDLLSNNQSCRIKTETVGHRSNDSISEEGYLTIDMSNPDDPVVFIF</sequence>
<reference evidence="1 2" key="1">
    <citation type="submission" date="2016-03" db="EMBL/GenBank/DDBJ databases">
        <authorList>
            <person name="Ploux O."/>
        </authorList>
    </citation>
    <scope>NUCLEOTIDE SEQUENCE [LARGE SCALE GENOMIC DNA]</scope>
    <source>
        <strain evidence="1 2">R-45378</strain>
    </source>
</reference>
<gene>
    <name evidence="1" type="ORF">A1507_21330</name>
</gene>